<accession>A0A1B6IG67</accession>
<evidence type="ECO:0000313" key="3">
    <source>
        <dbReference type="EMBL" id="JAS85903.1"/>
    </source>
</evidence>
<feature type="region of interest" description="Disordered" evidence="1">
    <location>
        <begin position="74"/>
        <end position="94"/>
    </location>
</feature>
<reference evidence="3" key="1">
    <citation type="submission" date="2015-11" db="EMBL/GenBank/DDBJ databases">
        <title>De novo transcriptome assembly of four potential Pierce s Disease insect vectors from Arizona vineyards.</title>
        <authorList>
            <person name="Tassone E.E."/>
        </authorList>
    </citation>
    <scope>NUCLEOTIDE SEQUENCE</scope>
</reference>
<proteinExistence type="predicted"/>
<feature type="chain" id="PRO_5008585024" evidence="2">
    <location>
        <begin position="18"/>
        <end position="124"/>
    </location>
</feature>
<name>A0A1B6IG67_9HEMI</name>
<sequence>MKSHILALCMLSIACSASNERTTRVKRQNPGDALIDAVFQVPIQTLSAVGTLVKTSRPIIMSVRQRIQQNLSFQPQRFSLSPPQRPRVPQPQATNRVSTANFNRLPNQQRYLASNKLYRNGKIV</sequence>
<dbReference type="PROSITE" id="PS51257">
    <property type="entry name" value="PROKAR_LIPOPROTEIN"/>
    <property type="match status" value="1"/>
</dbReference>
<keyword evidence="2" id="KW-0732">Signal</keyword>
<evidence type="ECO:0000256" key="1">
    <source>
        <dbReference type="SAM" id="MobiDB-lite"/>
    </source>
</evidence>
<evidence type="ECO:0000256" key="2">
    <source>
        <dbReference type="SAM" id="SignalP"/>
    </source>
</evidence>
<organism evidence="3">
    <name type="scientific">Homalodisca liturata</name>
    <dbReference type="NCBI Taxonomy" id="320908"/>
    <lineage>
        <taxon>Eukaryota</taxon>
        <taxon>Metazoa</taxon>
        <taxon>Ecdysozoa</taxon>
        <taxon>Arthropoda</taxon>
        <taxon>Hexapoda</taxon>
        <taxon>Insecta</taxon>
        <taxon>Pterygota</taxon>
        <taxon>Neoptera</taxon>
        <taxon>Paraneoptera</taxon>
        <taxon>Hemiptera</taxon>
        <taxon>Auchenorrhyncha</taxon>
        <taxon>Membracoidea</taxon>
        <taxon>Cicadellidae</taxon>
        <taxon>Cicadellinae</taxon>
        <taxon>Proconiini</taxon>
        <taxon>Homalodisca</taxon>
    </lineage>
</organism>
<gene>
    <name evidence="3" type="ORF">g.55682</name>
</gene>
<protein>
    <submittedName>
        <fullName evidence="3">Uncharacterized protein</fullName>
    </submittedName>
</protein>
<dbReference type="AlphaFoldDB" id="A0A1B6IG67"/>
<dbReference type="EMBL" id="GECU01021803">
    <property type="protein sequence ID" value="JAS85903.1"/>
    <property type="molecule type" value="Transcribed_RNA"/>
</dbReference>
<feature type="signal peptide" evidence="2">
    <location>
        <begin position="1"/>
        <end position="17"/>
    </location>
</feature>